<keyword evidence="1" id="KW-1133">Transmembrane helix</keyword>
<gene>
    <name evidence="2" type="ORF">AGLY_003976</name>
</gene>
<organism evidence="2 3">
    <name type="scientific">Aphis glycines</name>
    <name type="common">Soybean aphid</name>
    <dbReference type="NCBI Taxonomy" id="307491"/>
    <lineage>
        <taxon>Eukaryota</taxon>
        <taxon>Metazoa</taxon>
        <taxon>Ecdysozoa</taxon>
        <taxon>Arthropoda</taxon>
        <taxon>Hexapoda</taxon>
        <taxon>Insecta</taxon>
        <taxon>Pterygota</taxon>
        <taxon>Neoptera</taxon>
        <taxon>Paraneoptera</taxon>
        <taxon>Hemiptera</taxon>
        <taxon>Sternorrhyncha</taxon>
        <taxon>Aphidomorpha</taxon>
        <taxon>Aphidoidea</taxon>
        <taxon>Aphididae</taxon>
        <taxon>Aphidini</taxon>
        <taxon>Aphis</taxon>
        <taxon>Aphis</taxon>
    </lineage>
</organism>
<keyword evidence="1" id="KW-0812">Transmembrane</keyword>
<dbReference type="AlphaFoldDB" id="A0A6G0TXN2"/>
<keyword evidence="1" id="KW-0472">Membrane</keyword>
<feature type="transmembrane region" description="Helical" evidence="1">
    <location>
        <begin position="77"/>
        <end position="99"/>
    </location>
</feature>
<sequence>MLMLLRIAEMLIPIMISICMMGFKNRNVADYIKLLQLQNHDSHWFFKIIFVQVSIYVSLFFTMLVICGLMIKEQVPKKLVLIGSVVQILLCISSSFFLLQFHKDMGKFELILCSSAFGFNGLLFTIDAILTIISGATGVAQLGSELALNLRWGLQSLLNIIPKILSRYLFTSQHKMHAQMLQKKLAMYWPLKPSCISLEKLFWMHFTVKIGLWHSCGIKLISEVQLKVIQS</sequence>
<evidence type="ECO:0000313" key="3">
    <source>
        <dbReference type="Proteomes" id="UP000475862"/>
    </source>
</evidence>
<name>A0A6G0TXN2_APHGL</name>
<evidence type="ECO:0000313" key="2">
    <source>
        <dbReference type="EMBL" id="KAE9540731.1"/>
    </source>
</evidence>
<keyword evidence="3" id="KW-1185">Reference proteome</keyword>
<comment type="caution">
    <text evidence="2">The sequence shown here is derived from an EMBL/GenBank/DDBJ whole genome shotgun (WGS) entry which is preliminary data.</text>
</comment>
<dbReference type="OrthoDB" id="6597631at2759"/>
<feature type="transmembrane region" description="Helical" evidence="1">
    <location>
        <begin position="111"/>
        <end position="132"/>
    </location>
</feature>
<accession>A0A6G0TXN2</accession>
<dbReference type="EMBL" id="VYZN01000013">
    <property type="protein sequence ID" value="KAE9540731.1"/>
    <property type="molecule type" value="Genomic_DNA"/>
</dbReference>
<reference evidence="2 3" key="1">
    <citation type="submission" date="2019-08" db="EMBL/GenBank/DDBJ databases">
        <title>The genome of the soybean aphid Biotype 1, its phylome, world population structure and adaptation to the North American continent.</title>
        <authorList>
            <person name="Giordano R."/>
            <person name="Donthu R.K."/>
            <person name="Hernandez A.G."/>
            <person name="Wright C.L."/>
            <person name="Zimin A.V."/>
        </authorList>
    </citation>
    <scope>NUCLEOTIDE SEQUENCE [LARGE SCALE GENOMIC DNA]</scope>
    <source>
        <tissue evidence="2">Whole aphids</tissue>
    </source>
</reference>
<protein>
    <submittedName>
        <fullName evidence="2">Uncharacterized protein</fullName>
    </submittedName>
</protein>
<evidence type="ECO:0000256" key="1">
    <source>
        <dbReference type="SAM" id="Phobius"/>
    </source>
</evidence>
<proteinExistence type="predicted"/>
<feature type="transmembrane region" description="Helical" evidence="1">
    <location>
        <begin position="44"/>
        <end position="71"/>
    </location>
</feature>
<feature type="transmembrane region" description="Helical" evidence="1">
    <location>
        <begin position="6"/>
        <end position="23"/>
    </location>
</feature>
<dbReference type="Proteomes" id="UP000475862">
    <property type="component" value="Unassembled WGS sequence"/>
</dbReference>